<evidence type="ECO:0000259" key="1">
    <source>
        <dbReference type="PROSITE" id="PS50011"/>
    </source>
</evidence>
<dbReference type="GO" id="GO:0005524">
    <property type="term" value="F:ATP binding"/>
    <property type="evidence" value="ECO:0007669"/>
    <property type="project" value="InterPro"/>
</dbReference>
<sequence>MTAHVGDFGLAKFLKKVSSQYSTSSAGLKGTIRYIAREYGMGHKVSTRGDVYSYGILLLEMFTGKRPTDDMFVGGLTLPTFVKRAFPGRIANIIDAHLLSLCDDAESMNYARAIECVTSMLRIGISCSNELPAERTEMDKINRELHIVRDMFVRKGNQEERQRALPLSEGPTTNIQ</sequence>
<dbReference type="GO" id="GO:0016020">
    <property type="term" value="C:membrane"/>
    <property type="evidence" value="ECO:0007669"/>
    <property type="project" value="TreeGrafter"/>
</dbReference>
<gene>
    <name evidence="2" type="ORF">A4U43_C03F29760</name>
</gene>
<dbReference type="GO" id="GO:0004672">
    <property type="term" value="F:protein kinase activity"/>
    <property type="evidence" value="ECO:0007669"/>
    <property type="project" value="InterPro"/>
</dbReference>
<dbReference type="OMA" id="GRWETIV"/>
<proteinExistence type="predicted"/>
<dbReference type="InterPro" id="IPR011009">
    <property type="entry name" value="Kinase-like_dom_sf"/>
</dbReference>
<evidence type="ECO:0000313" key="3">
    <source>
        <dbReference type="Proteomes" id="UP000243459"/>
    </source>
</evidence>
<reference evidence="3" key="1">
    <citation type="journal article" date="2017" name="Nat. Commun.">
        <title>The asparagus genome sheds light on the origin and evolution of a young Y chromosome.</title>
        <authorList>
            <person name="Harkess A."/>
            <person name="Zhou J."/>
            <person name="Xu C."/>
            <person name="Bowers J.E."/>
            <person name="Van der Hulst R."/>
            <person name="Ayyampalayam S."/>
            <person name="Mercati F."/>
            <person name="Riccardi P."/>
            <person name="McKain M.R."/>
            <person name="Kakrana A."/>
            <person name="Tang H."/>
            <person name="Ray J."/>
            <person name="Groenendijk J."/>
            <person name="Arikit S."/>
            <person name="Mathioni S.M."/>
            <person name="Nakano M."/>
            <person name="Shan H."/>
            <person name="Telgmann-Rauber A."/>
            <person name="Kanno A."/>
            <person name="Yue Z."/>
            <person name="Chen H."/>
            <person name="Li W."/>
            <person name="Chen Y."/>
            <person name="Xu X."/>
            <person name="Zhang Y."/>
            <person name="Luo S."/>
            <person name="Chen H."/>
            <person name="Gao J."/>
            <person name="Mao Z."/>
            <person name="Pires J.C."/>
            <person name="Luo M."/>
            <person name="Kudrna D."/>
            <person name="Wing R.A."/>
            <person name="Meyers B.C."/>
            <person name="Yi K."/>
            <person name="Kong H."/>
            <person name="Lavrijsen P."/>
            <person name="Sunseri F."/>
            <person name="Falavigna A."/>
            <person name="Ye Y."/>
            <person name="Leebens-Mack J.H."/>
            <person name="Chen G."/>
        </authorList>
    </citation>
    <scope>NUCLEOTIDE SEQUENCE [LARGE SCALE GENOMIC DNA]</scope>
    <source>
        <strain evidence="3">cv. DH0086</strain>
    </source>
</reference>
<name>A0A5P1FGQ4_ASPOF</name>
<accession>A0A5P1FGQ4</accession>
<organism evidence="2 3">
    <name type="scientific">Asparagus officinalis</name>
    <name type="common">Garden asparagus</name>
    <dbReference type="NCBI Taxonomy" id="4686"/>
    <lineage>
        <taxon>Eukaryota</taxon>
        <taxon>Viridiplantae</taxon>
        <taxon>Streptophyta</taxon>
        <taxon>Embryophyta</taxon>
        <taxon>Tracheophyta</taxon>
        <taxon>Spermatophyta</taxon>
        <taxon>Magnoliopsida</taxon>
        <taxon>Liliopsida</taxon>
        <taxon>Asparagales</taxon>
        <taxon>Asparagaceae</taxon>
        <taxon>Asparagoideae</taxon>
        <taxon>Asparagus</taxon>
    </lineage>
</organism>
<dbReference type="PROSITE" id="PS50011">
    <property type="entry name" value="PROTEIN_KINASE_DOM"/>
    <property type="match status" value="1"/>
</dbReference>
<keyword evidence="3" id="KW-1185">Reference proteome</keyword>
<protein>
    <recommendedName>
        <fullName evidence="1">Protein kinase domain-containing protein</fullName>
    </recommendedName>
</protein>
<dbReference type="AlphaFoldDB" id="A0A5P1FGQ4"/>
<dbReference type="Gramene" id="ONK76577">
    <property type="protein sequence ID" value="ONK76577"/>
    <property type="gene ID" value="A4U43_C03F29760"/>
</dbReference>
<dbReference type="Gene3D" id="1.10.510.10">
    <property type="entry name" value="Transferase(Phosphotransferase) domain 1"/>
    <property type="match status" value="1"/>
</dbReference>
<dbReference type="InterPro" id="IPR000719">
    <property type="entry name" value="Prot_kinase_dom"/>
</dbReference>
<dbReference type="InterPro" id="IPR001245">
    <property type="entry name" value="Ser-Thr/Tyr_kinase_cat_dom"/>
</dbReference>
<evidence type="ECO:0000313" key="2">
    <source>
        <dbReference type="EMBL" id="ONK76577.1"/>
    </source>
</evidence>
<dbReference type="InterPro" id="IPR051564">
    <property type="entry name" value="LRR_receptor-like_kinase"/>
</dbReference>
<dbReference type="Proteomes" id="UP000243459">
    <property type="component" value="Chromosome 3"/>
</dbReference>
<feature type="domain" description="Protein kinase" evidence="1">
    <location>
        <begin position="1"/>
        <end position="153"/>
    </location>
</feature>
<dbReference type="SUPFAM" id="SSF56112">
    <property type="entry name" value="Protein kinase-like (PK-like)"/>
    <property type="match status" value="1"/>
</dbReference>
<dbReference type="PANTHER" id="PTHR48055:SF55">
    <property type="entry name" value="PROTEIN KINASE DOMAIN-CONTAINING PROTEIN"/>
    <property type="match status" value="1"/>
</dbReference>
<dbReference type="PANTHER" id="PTHR48055">
    <property type="entry name" value="LEUCINE-RICH REPEAT RECEPTOR PROTEIN KINASE EMS1"/>
    <property type="match status" value="1"/>
</dbReference>
<dbReference type="EMBL" id="CM007383">
    <property type="protein sequence ID" value="ONK76577.1"/>
    <property type="molecule type" value="Genomic_DNA"/>
</dbReference>
<dbReference type="Pfam" id="PF07714">
    <property type="entry name" value="PK_Tyr_Ser-Thr"/>
    <property type="match status" value="1"/>
</dbReference>